<keyword evidence="1" id="KW-0175">Coiled coil</keyword>
<comment type="caution">
    <text evidence="2">The sequence shown here is derived from an EMBL/GenBank/DDBJ whole genome shotgun (WGS) entry which is preliminary data.</text>
</comment>
<name>A0AAX2IE51_CAPSP</name>
<protein>
    <recommendedName>
        <fullName evidence="4">Cell division protein ZapB</fullName>
    </recommendedName>
</protein>
<evidence type="ECO:0000256" key="1">
    <source>
        <dbReference type="SAM" id="Coils"/>
    </source>
</evidence>
<dbReference type="Proteomes" id="UP000249902">
    <property type="component" value="Unassembled WGS sequence"/>
</dbReference>
<dbReference type="AlphaFoldDB" id="A0AAX2IE51"/>
<sequence>MPQIYKVRYLMSDLKQLVALLDEKAIALQAQFQNLREENDKLKQTIEELRSEKTALQSTITTLKEKNETLAIANRILGSKEHKRETKLKINALIREIDACIVQLTKQ</sequence>
<proteinExistence type="predicted"/>
<evidence type="ECO:0000313" key="3">
    <source>
        <dbReference type="Proteomes" id="UP000249902"/>
    </source>
</evidence>
<gene>
    <name evidence="2" type="ORF">NCTC11653_02239</name>
</gene>
<dbReference type="EMBL" id="UAVP01000009">
    <property type="protein sequence ID" value="SQA76315.1"/>
    <property type="molecule type" value="Genomic_DNA"/>
</dbReference>
<accession>A0AAX2IE51</accession>
<evidence type="ECO:0008006" key="4">
    <source>
        <dbReference type="Google" id="ProtNLM"/>
    </source>
</evidence>
<reference evidence="2 3" key="1">
    <citation type="submission" date="2018-06" db="EMBL/GenBank/DDBJ databases">
        <authorList>
            <consortium name="Pathogen Informatics"/>
            <person name="Doyle S."/>
        </authorList>
    </citation>
    <scope>NUCLEOTIDE SEQUENCE [LARGE SCALE GENOMIC DNA]</scope>
    <source>
        <strain evidence="2 3">NCTC11653</strain>
    </source>
</reference>
<dbReference type="Gene3D" id="6.10.250.370">
    <property type="match status" value="1"/>
</dbReference>
<feature type="coiled-coil region" evidence="1">
    <location>
        <begin position="11"/>
        <end position="66"/>
    </location>
</feature>
<evidence type="ECO:0000313" key="2">
    <source>
        <dbReference type="EMBL" id="SQA76315.1"/>
    </source>
</evidence>
<organism evidence="2 3">
    <name type="scientific">Capnocytophaga sputigena</name>
    <dbReference type="NCBI Taxonomy" id="1019"/>
    <lineage>
        <taxon>Bacteria</taxon>
        <taxon>Pseudomonadati</taxon>
        <taxon>Bacteroidota</taxon>
        <taxon>Flavobacteriia</taxon>
        <taxon>Flavobacteriales</taxon>
        <taxon>Flavobacteriaceae</taxon>
        <taxon>Capnocytophaga</taxon>
    </lineage>
</organism>